<reference evidence="2 3" key="1">
    <citation type="submission" date="2017-12" db="EMBL/GenBank/DDBJ databases">
        <title>Legionella sainthelensi LA01-117, whole genome sequence of a clinical isolate from New Zealand.</title>
        <authorList>
            <person name="Cree S.L."/>
            <person name="Slow S."/>
            <person name="Kennedy M.A."/>
            <person name="Murdoch D.R."/>
            <person name="Biggs P.J."/>
            <person name="Anderson T."/>
        </authorList>
    </citation>
    <scope>NUCLEOTIDE SEQUENCE [LARGE SCALE GENOMIC DNA]</scope>
    <source>
        <strain evidence="2 3">LA01-117</strain>
    </source>
</reference>
<gene>
    <name evidence="2" type="ORF">CAB17_12565</name>
</gene>
<dbReference type="Proteomes" id="UP000234343">
    <property type="component" value="Chromosome"/>
</dbReference>
<evidence type="ECO:0000313" key="2">
    <source>
        <dbReference type="EMBL" id="AUH72782.1"/>
    </source>
</evidence>
<name>A0A2H5FMM0_9GAMM</name>
<protein>
    <submittedName>
        <fullName evidence="2">Uncharacterized protein</fullName>
    </submittedName>
</protein>
<feature type="region of interest" description="Disordered" evidence="1">
    <location>
        <begin position="1"/>
        <end position="27"/>
    </location>
</feature>
<evidence type="ECO:0000313" key="3">
    <source>
        <dbReference type="Proteomes" id="UP000234343"/>
    </source>
</evidence>
<keyword evidence="3" id="KW-1185">Reference proteome</keyword>
<dbReference type="KEGG" id="lsh:CAB17_12565"/>
<organism evidence="2 3">
    <name type="scientific">Legionella sainthelensi</name>
    <dbReference type="NCBI Taxonomy" id="28087"/>
    <lineage>
        <taxon>Bacteria</taxon>
        <taxon>Pseudomonadati</taxon>
        <taxon>Pseudomonadota</taxon>
        <taxon>Gammaproteobacteria</taxon>
        <taxon>Legionellales</taxon>
        <taxon>Legionellaceae</taxon>
        <taxon>Legionella</taxon>
    </lineage>
</organism>
<evidence type="ECO:0000256" key="1">
    <source>
        <dbReference type="SAM" id="MobiDB-lite"/>
    </source>
</evidence>
<dbReference type="RefSeq" id="WP_101900386.1">
    <property type="nucleotide sequence ID" value="NZ_CP025491.2"/>
</dbReference>
<dbReference type="AlphaFoldDB" id="A0A2H5FMM0"/>
<proteinExistence type="predicted"/>
<accession>A0A2H5FMM0</accession>
<dbReference type="EMBL" id="CP025491">
    <property type="protein sequence ID" value="AUH72782.1"/>
    <property type="molecule type" value="Genomic_DNA"/>
</dbReference>
<sequence length="203" mass="23069">MFLKFFSKKEDSSNLSNKKKSDTTISEQNKFINQTRMLEQYGYEGEPGMCVPLTNLYAKSRIENMPATFLQSNEDAYQQATKELEHEIELLHQGKDGYYSAYIDKGAHYTQKELSKNDLISPAGLRKTFNESQDALIIYPTAGDRHMIYRGMNVDKKSCAFFDANQPGGELVGPCERIDKYIAEAILDNYSDEGEPPSAAIRY</sequence>